<gene>
    <name evidence="1" type="ORF">SLEP1_g52462</name>
</gene>
<accession>A0AAV5M6C5</accession>
<dbReference type="Proteomes" id="UP001054252">
    <property type="component" value="Unassembled WGS sequence"/>
</dbReference>
<evidence type="ECO:0000313" key="1">
    <source>
        <dbReference type="EMBL" id="GKV45370.1"/>
    </source>
</evidence>
<reference evidence="1 2" key="1">
    <citation type="journal article" date="2021" name="Commun. Biol.">
        <title>The genome of Shorea leprosula (Dipterocarpaceae) highlights the ecological relevance of drought in aseasonal tropical rainforests.</title>
        <authorList>
            <person name="Ng K.K.S."/>
            <person name="Kobayashi M.J."/>
            <person name="Fawcett J.A."/>
            <person name="Hatakeyama M."/>
            <person name="Paape T."/>
            <person name="Ng C.H."/>
            <person name="Ang C.C."/>
            <person name="Tnah L.H."/>
            <person name="Lee C.T."/>
            <person name="Nishiyama T."/>
            <person name="Sese J."/>
            <person name="O'Brien M.J."/>
            <person name="Copetti D."/>
            <person name="Mohd Noor M.I."/>
            <person name="Ong R.C."/>
            <person name="Putra M."/>
            <person name="Sireger I.Z."/>
            <person name="Indrioko S."/>
            <person name="Kosugi Y."/>
            <person name="Izuno A."/>
            <person name="Isagi Y."/>
            <person name="Lee S.L."/>
            <person name="Shimizu K.K."/>
        </authorList>
    </citation>
    <scope>NUCLEOTIDE SEQUENCE [LARGE SCALE GENOMIC DNA]</scope>
    <source>
        <strain evidence="1">214</strain>
    </source>
</reference>
<organism evidence="1 2">
    <name type="scientific">Rubroshorea leprosula</name>
    <dbReference type="NCBI Taxonomy" id="152421"/>
    <lineage>
        <taxon>Eukaryota</taxon>
        <taxon>Viridiplantae</taxon>
        <taxon>Streptophyta</taxon>
        <taxon>Embryophyta</taxon>
        <taxon>Tracheophyta</taxon>
        <taxon>Spermatophyta</taxon>
        <taxon>Magnoliopsida</taxon>
        <taxon>eudicotyledons</taxon>
        <taxon>Gunneridae</taxon>
        <taxon>Pentapetalae</taxon>
        <taxon>rosids</taxon>
        <taxon>malvids</taxon>
        <taxon>Malvales</taxon>
        <taxon>Dipterocarpaceae</taxon>
        <taxon>Rubroshorea</taxon>
    </lineage>
</organism>
<evidence type="ECO:0000313" key="2">
    <source>
        <dbReference type="Proteomes" id="UP001054252"/>
    </source>
</evidence>
<dbReference type="EMBL" id="BPVZ01000193">
    <property type="protein sequence ID" value="GKV45370.1"/>
    <property type="molecule type" value="Genomic_DNA"/>
</dbReference>
<dbReference type="AlphaFoldDB" id="A0AAV5M6C5"/>
<comment type="caution">
    <text evidence="1">The sequence shown here is derived from an EMBL/GenBank/DDBJ whole genome shotgun (WGS) entry which is preliminary data.</text>
</comment>
<sequence length="75" mass="8571">MDLRRCMPSLSEASRQELSDDRDILQHLLVEGKSNMYIQALPPCISMILLDATCQFINKDDHIDTLKGLLQKKVL</sequence>
<keyword evidence="2" id="KW-1185">Reference proteome</keyword>
<protein>
    <submittedName>
        <fullName evidence="1">Uncharacterized protein</fullName>
    </submittedName>
</protein>
<proteinExistence type="predicted"/>
<name>A0AAV5M6C5_9ROSI</name>